<name>A0ACC2KPU7_PERAE</name>
<evidence type="ECO:0000313" key="1">
    <source>
        <dbReference type="EMBL" id="KAJ8623024.1"/>
    </source>
</evidence>
<organism evidence="1 2">
    <name type="scientific">Persea americana</name>
    <name type="common">Avocado</name>
    <dbReference type="NCBI Taxonomy" id="3435"/>
    <lineage>
        <taxon>Eukaryota</taxon>
        <taxon>Viridiplantae</taxon>
        <taxon>Streptophyta</taxon>
        <taxon>Embryophyta</taxon>
        <taxon>Tracheophyta</taxon>
        <taxon>Spermatophyta</taxon>
        <taxon>Magnoliopsida</taxon>
        <taxon>Magnoliidae</taxon>
        <taxon>Laurales</taxon>
        <taxon>Lauraceae</taxon>
        <taxon>Persea</taxon>
    </lineage>
</organism>
<proteinExistence type="predicted"/>
<keyword evidence="2" id="KW-1185">Reference proteome</keyword>
<dbReference type="EMBL" id="CM056818">
    <property type="protein sequence ID" value="KAJ8623024.1"/>
    <property type="molecule type" value="Genomic_DNA"/>
</dbReference>
<dbReference type="Proteomes" id="UP001234297">
    <property type="component" value="Chromosome 10"/>
</dbReference>
<reference evidence="1 2" key="1">
    <citation type="journal article" date="2022" name="Hortic Res">
        <title>A haplotype resolved chromosomal level avocado genome allows analysis of novel avocado genes.</title>
        <authorList>
            <person name="Nath O."/>
            <person name="Fletcher S.J."/>
            <person name="Hayward A."/>
            <person name="Shaw L.M."/>
            <person name="Masouleh A.K."/>
            <person name="Furtado A."/>
            <person name="Henry R.J."/>
            <person name="Mitter N."/>
        </authorList>
    </citation>
    <scope>NUCLEOTIDE SEQUENCE [LARGE SCALE GENOMIC DNA]</scope>
    <source>
        <strain evidence="2">cv. Hass</strain>
    </source>
</reference>
<accession>A0ACC2KPU7</accession>
<sequence length="463" mass="52131">METKGSLSSLLTEQLPLQDSSNSTRFQKLLDAQDPSSSLPPLDAIDEHMDFILSQDFFCTPDYITPDGQHISNNLEFNKENIACPKSPEKSKNTAISKRRRQEGFSADSFSSNFHFHQQGAEPSVDAFGADDLQAAQPSASGSPNKKNYVSQSAVALRCRVMPPVCIKNPYLNETNEMDLDIFGSRRSKSTGFFPSVGGDGLSRYRTDFHEIEQIGFGNFSRVFKVLKRIDGCMYAVKHSIRQLHHDMDRRRALMEVQALAALGSHENIVGYYTSWFENEQLYIQMELCDHSLSINKYSQLSTEGEVLEAMYQIARGLKFIHERGVAHLDVKPDNIYVKHGVYKLGDFGCARLINGSLPIEEGDARYMPLEILNDKFEHLDKVDIFSLGVAIYELLKGSPLPESGPQFMNLREGKISLLPGHSMQLQNLLKVMLDPDPVRRPTAQQLVENLSCERARRCARAK</sequence>
<protein>
    <submittedName>
        <fullName evidence="1">Uncharacterized protein</fullName>
    </submittedName>
</protein>
<comment type="caution">
    <text evidence="1">The sequence shown here is derived from an EMBL/GenBank/DDBJ whole genome shotgun (WGS) entry which is preliminary data.</text>
</comment>
<evidence type="ECO:0000313" key="2">
    <source>
        <dbReference type="Proteomes" id="UP001234297"/>
    </source>
</evidence>
<gene>
    <name evidence="1" type="ORF">MRB53_031553</name>
</gene>